<gene>
    <name evidence="3" type="ORF">P873_06545</name>
</gene>
<protein>
    <submittedName>
        <fullName evidence="3">Uncharacterized protein</fullName>
    </submittedName>
</protein>
<evidence type="ECO:0000259" key="1">
    <source>
        <dbReference type="Pfam" id="PF09836"/>
    </source>
</evidence>
<accession>A0A091BHS7</accession>
<dbReference type="RefSeq" id="WP_026817795.1">
    <property type="nucleotide sequence ID" value="NZ_AWXU01000020.1"/>
</dbReference>
<reference evidence="3 4" key="1">
    <citation type="submission" date="2013-09" db="EMBL/GenBank/DDBJ databases">
        <title>Genome sequencing of Arenimonas composti.</title>
        <authorList>
            <person name="Chen F."/>
            <person name="Wang G."/>
        </authorList>
    </citation>
    <scope>NUCLEOTIDE SEQUENCE [LARGE SCALE GENOMIC DNA]</scope>
    <source>
        <strain evidence="3 4">TR7-09</strain>
    </source>
</reference>
<feature type="domain" description="NGO1945-like C-terminal" evidence="2">
    <location>
        <begin position="147"/>
        <end position="243"/>
    </location>
</feature>
<evidence type="ECO:0000313" key="4">
    <source>
        <dbReference type="Proteomes" id="UP000029391"/>
    </source>
</evidence>
<dbReference type="Gene3D" id="3.90.930.50">
    <property type="match status" value="1"/>
</dbReference>
<dbReference type="InterPro" id="IPR054098">
    <property type="entry name" value="NGO1945-like_C"/>
</dbReference>
<dbReference type="InterPro" id="IPR044922">
    <property type="entry name" value="DUF2063_N_sf"/>
</dbReference>
<keyword evidence="4" id="KW-1185">Reference proteome</keyword>
<dbReference type="OrthoDB" id="4146344at2"/>
<dbReference type="eggNOG" id="COG3219">
    <property type="taxonomic scope" value="Bacteria"/>
</dbReference>
<dbReference type="EMBL" id="AWXU01000020">
    <property type="protein sequence ID" value="KFN50329.1"/>
    <property type="molecule type" value="Genomic_DNA"/>
</dbReference>
<dbReference type="Proteomes" id="UP000029391">
    <property type="component" value="Unassembled WGS sequence"/>
</dbReference>
<feature type="domain" description="Putative DNA-binding" evidence="1">
    <location>
        <begin position="12"/>
        <end position="95"/>
    </location>
</feature>
<name>A0A091BHS7_9GAMM</name>
<dbReference type="STRING" id="1121013.GCA_000426365_01956"/>
<proteinExistence type="predicted"/>
<organism evidence="3 4">
    <name type="scientific">Arenimonas composti TR7-09 = DSM 18010</name>
    <dbReference type="NCBI Taxonomy" id="1121013"/>
    <lineage>
        <taxon>Bacteria</taxon>
        <taxon>Pseudomonadati</taxon>
        <taxon>Pseudomonadota</taxon>
        <taxon>Gammaproteobacteria</taxon>
        <taxon>Lysobacterales</taxon>
        <taxon>Lysobacteraceae</taxon>
        <taxon>Arenimonas</taxon>
    </lineage>
</organism>
<comment type="caution">
    <text evidence="3">The sequence shown here is derived from an EMBL/GenBank/DDBJ whole genome shotgun (WGS) entry which is preliminary data.</text>
</comment>
<dbReference type="Gene3D" id="1.10.150.690">
    <property type="entry name" value="DUF2063"/>
    <property type="match status" value="1"/>
</dbReference>
<sequence>MPEHAALREQLRAFAAHLRDPEAAPVPDGVDVRGAGVYRRLVFDNLGGLLGGVFPVARRLLGKAAWQALVADFLREWRCRTPLFPGIGGEFLQYLAQRGDAAGDPPWLQELAHYEWIELALDLSDADPGAIAHDPDDDLLAGRPLLSPLCRVLAYAWPVHRLRPDAVPATPPPRPTFLLVRRDETQRVRFDEISALTFRLLQSIADDTGATGHALLLALAAEARAADTDAFVAEGAVMLARLREARVVGCRSQEVGGRR</sequence>
<dbReference type="InterPro" id="IPR018640">
    <property type="entry name" value="DUF2063"/>
</dbReference>
<dbReference type="AlphaFoldDB" id="A0A091BHS7"/>
<evidence type="ECO:0000259" key="2">
    <source>
        <dbReference type="Pfam" id="PF22106"/>
    </source>
</evidence>
<dbReference type="Pfam" id="PF22106">
    <property type="entry name" value="NGO1945_C"/>
    <property type="match status" value="1"/>
</dbReference>
<dbReference type="Pfam" id="PF09836">
    <property type="entry name" value="DUF2063"/>
    <property type="match status" value="1"/>
</dbReference>
<evidence type="ECO:0000313" key="3">
    <source>
        <dbReference type="EMBL" id="KFN50329.1"/>
    </source>
</evidence>